<name>A0A895YE78_9ACTN</name>
<protein>
    <recommendedName>
        <fullName evidence="1">Polymerase nucleotidyl transferase domain-containing protein</fullName>
    </recommendedName>
</protein>
<dbReference type="EMBL" id="CP070499">
    <property type="protein sequence ID" value="QSB13743.1"/>
    <property type="molecule type" value="Genomic_DNA"/>
</dbReference>
<dbReference type="Proteomes" id="UP000662857">
    <property type="component" value="Chromosome"/>
</dbReference>
<reference evidence="2" key="1">
    <citation type="submission" date="2021-02" db="EMBL/GenBank/DDBJ databases">
        <title>Natrosporangium hydrolyticum gen. nov., sp. nov, a haloalkaliphilic actinobacterium from a soda solonchak soil.</title>
        <authorList>
            <person name="Sorokin D.Y."/>
            <person name="Khijniak T.V."/>
            <person name="Zakharycheva A.P."/>
            <person name="Boueva O.V."/>
            <person name="Ariskina E.V."/>
            <person name="Hahnke R.L."/>
            <person name="Bunk B."/>
            <person name="Sproer C."/>
            <person name="Schumann P."/>
            <person name="Evtushenko L.I."/>
            <person name="Kublanov I.V."/>
        </authorList>
    </citation>
    <scope>NUCLEOTIDE SEQUENCE</scope>
    <source>
        <strain evidence="2">DSM 106523</strain>
    </source>
</reference>
<dbReference type="InterPro" id="IPR043519">
    <property type="entry name" value="NT_sf"/>
</dbReference>
<sequence>MTVELDESTGDAVADRVVSGVVGVFERAFPGRVHGYLLRGSYASGANIDGSDLDLCIVFQEEFADPAEAERARGAAASCAQLSSLPLEALVVSEAQLQRPDNLVLALQLRLTSRPVYGGDVRGKLPALETDTYVRSVVYTPLHSYLYPKQRAGGSLHYPLEHIDPEGEFFGFDQWRMPGPDGQDVPSTKLLVATVGWTATALIALTVGRYVRDKRACVALYRQHLDDDWLPLVADVHELCRDRWRYQLPEAGAERRQLRELCERTLGFQNHYLRRYREYQLAEAKSDDPERRELALHRLEQIQL</sequence>
<accession>A0A895YE78</accession>
<dbReference type="Pfam" id="PF01909">
    <property type="entry name" value="NTP_transf_2"/>
    <property type="match status" value="1"/>
</dbReference>
<evidence type="ECO:0000313" key="2">
    <source>
        <dbReference type="EMBL" id="QSB13743.1"/>
    </source>
</evidence>
<keyword evidence="3" id="KW-1185">Reference proteome</keyword>
<organism evidence="2 3">
    <name type="scientific">Natronosporangium hydrolyticum</name>
    <dbReference type="NCBI Taxonomy" id="2811111"/>
    <lineage>
        <taxon>Bacteria</taxon>
        <taxon>Bacillati</taxon>
        <taxon>Actinomycetota</taxon>
        <taxon>Actinomycetes</taxon>
        <taxon>Micromonosporales</taxon>
        <taxon>Micromonosporaceae</taxon>
        <taxon>Natronosporangium</taxon>
    </lineage>
</organism>
<evidence type="ECO:0000313" key="3">
    <source>
        <dbReference type="Proteomes" id="UP000662857"/>
    </source>
</evidence>
<proteinExistence type="predicted"/>
<dbReference type="AlphaFoldDB" id="A0A895YE78"/>
<dbReference type="KEGG" id="nhy:JQS43_19550"/>
<gene>
    <name evidence="2" type="ORF">JQS43_19550</name>
</gene>
<dbReference type="InterPro" id="IPR002934">
    <property type="entry name" value="Polymerase_NTP_transf_dom"/>
</dbReference>
<dbReference type="SUPFAM" id="SSF81301">
    <property type="entry name" value="Nucleotidyltransferase"/>
    <property type="match status" value="1"/>
</dbReference>
<dbReference type="RefSeq" id="WP_239675848.1">
    <property type="nucleotide sequence ID" value="NZ_CP070499.1"/>
</dbReference>
<evidence type="ECO:0000259" key="1">
    <source>
        <dbReference type="Pfam" id="PF01909"/>
    </source>
</evidence>
<dbReference type="GO" id="GO:0016779">
    <property type="term" value="F:nucleotidyltransferase activity"/>
    <property type="evidence" value="ECO:0007669"/>
    <property type="project" value="InterPro"/>
</dbReference>
<feature type="domain" description="Polymerase nucleotidyl transferase" evidence="1">
    <location>
        <begin position="34"/>
        <end position="64"/>
    </location>
</feature>